<keyword evidence="3" id="KW-1185">Reference proteome</keyword>
<evidence type="ECO:0000256" key="1">
    <source>
        <dbReference type="SAM" id="MobiDB-lite"/>
    </source>
</evidence>
<evidence type="ECO:0000313" key="2">
    <source>
        <dbReference type="EMBL" id="PSN70808.1"/>
    </source>
</evidence>
<proteinExistence type="predicted"/>
<sequence>MPPNNIRHNNTVSQYPFGYDYGFVSDLRRAFDETGNAGELQELLGTGESADQLLAKLVEDYDMSYNLGLVANRRQGNQRRENTRSQDEELEEGEIPELVDFYDTFPVQLARPGTYRIEGPAMPTHQSAATFTWEGPNTFTYEDPGMLTNEDPGTLAYEDSDPDQPDTMMEQECDQNTSDADGPESDGESVDGNSQREIEEGLVYSDGVLLNVHNHAVFNADNNWGFYREASDQRPSDLPQEDYDLMLGDFYPCSIADNIIEQIFVYGEGTRARNTDGTLEYIPESPTDIREHSPMFTHTHSSLISVRQARYMAGLDVSDLDHEIAARVRENPGAWGGVGYFFRQQEWEV</sequence>
<feature type="compositionally biased region" description="Acidic residues" evidence="1">
    <location>
        <begin position="158"/>
        <end position="173"/>
    </location>
</feature>
<gene>
    <name evidence="2" type="ORF">BS50DRAFT_630875</name>
</gene>
<name>A0A2T2P0C5_CORCC</name>
<reference evidence="2 3" key="1">
    <citation type="journal article" date="2018" name="Front. Microbiol.">
        <title>Genome-Wide Analysis of Corynespora cassiicola Leaf Fall Disease Putative Effectors.</title>
        <authorList>
            <person name="Lopez D."/>
            <person name="Ribeiro S."/>
            <person name="Label P."/>
            <person name="Fumanal B."/>
            <person name="Venisse J.S."/>
            <person name="Kohler A."/>
            <person name="de Oliveira R.R."/>
            <person name="Labutti K."/>
            <person name="Lipzen A."/>
            <person name="Lail K."/>
            <person name="Bauer D."/>
            <person name="Ohm R.A."/>
            <person name="Barry K.W."/>
            <person name="Spatafora J."/>
            <person name="Grigoriev I.V."/>
            <person name="Martin F.M."/>
            <person name="Pujade-Renaud V."/>
        </authorList>
    </citation>
    <scope>NUCLEOTIDE SEQUENCE [LARGE SCALE GENOMIC DNA]</scope>
    <source>
        <strain evidence="2 3">Philippines</strain>
    </source>
</reference>
<feature type="region of interest" description="Disordered" evidence="1">
    <location>
        <begin position="139"/>
        <end position="194"/>
    </location>
</feature>
<organism evidence="2 3">
    <name type="scientific">Corynespora cassiicola Philippines</name>
    <dbReference type="NCBI Taxonomy" id="1448308"/>
    <lineage>
        <taxon>Eukaryota</taxon>
        <taxon>Fungi</taxon>
        <taxon>Dikarya</taxon>
        <taxon>Ascomycota</taxon>
        <taxon>Pezizomycotina</taxon>
        <taxon>Dothideomycetes</taxon>
        <taxon>Pleosporomycetidae</taxon>
        <taxon>Pleosporales</taxon>
        <taxon>Corynesporascaceae</taxon>
        <taxon>Corynespora</taxon>
    </lineage>
</organism>
<protein>
    <submittedName>
        <fullName evidence="2">Uncharacterized protein</fullName>
    </submittedName>
</protein>
<accession>A0A2T2P0C5</accession>
<dbReference type="AlphaFoldDB" id="A0A2T2P0C5"/>
<dbReference type="OrthoDB" id="3792261at2759"/>
<dbReference type="EMBL" id="KZ678131">
    <property type="protein sequence ID" value="PSN70808.1"/>
    <property type="molecule type" value="Genomic_DNA"/>
</dbReference>
<dbReference type="Proteomes" id="UP000240883">
    <property type="component" value="Unassembled WGS sequence"/>
</dbReference>
<evidence type="ECO:0000313" key="3">
    <source>
        <dbReference type="Proteomes" id="UP000240883"/>
    </source>
</evidence>